<dbReference type="GO" id="GO:0005886">
    <property type="term" value="C:plasma membrane"/>
    <property type="evidence" value="ECO:0007669"/>
    <property type="project" value="UniProtKB-SubCell"/>
</dbReference>
<dbReference type="InterPro" id="IPR001123">
    <property type="entry name" value="LeuE-type"/>
</dbReference>
<evidence type="ECO:0000256" key="6">
    <source>
        <dbReference type="SAM" id="Phobius"/>
    </source>
</evidence>
<dbReference type="GO" id="GO:0015171">
    <property type="term" value="F:amino acid transmembrane transporter activity"/>
    <property type="evidence" value="ECO:0007669"/>
    <property type="project" value="TreeGrafter"/>
</dbReference>
<feature type="transmembrane region" description="Helical" evidence="6">
    <location>
        <begin position="6"/>
        <end position="26"/>
    </location>
</feature>
<reference evidence="7 8" key="1">
    <citation type="submission" date="2015-06" db="EMBL/GenBank/DDBJ databases">
        <title>Draft genome of the moderately acidophilic sulfate reducer Candidatus Desulfosporosinus acididurans strain M1.</title>
        <authorList>
            <person name="Poehlein A."/>
            <person name="Petzsch P."/>
            <person name="Johnson B.D."/>
            <person name="Schloemann M."/>
            <person name="Daniel R."/>
            <person name="Muehling M."/>
        </authorList>
    </citation>
    <scope>NUCLEOTIDE SEQUENCE [LARGE SCALE GENOMIC DNA]</scope>
    <source>
        <strain evidence="7 8">M1</strain>
    </source>
</reference>
<evidence type="ECO:0000256" key="3">
    <source>
        <dbReference type="ARBA" id="ARBA00022692"/>
    </source>
</evidence>
<dbReference type="SUPFAM" id="SSF103473">
    <property type="entry name" value="MFS general substrate transporter"/>
    <property type="match status" value="1"/>
</dbReference>
<evidence type="ECO:0000313" key="7">
    <source>
        <dbReference type="EMBL" id="KLU65794.1"/>
    </source>
</evidence>
<evidence type="ECO:0000256" key="1">
    <source>
        <dbReference type="ARBA" id="ARBA00004651"/>
    </source>
</evidence>
<feature type="transmembrane region" description="Helical" evidence="6">
    <location>
        <begin position="142"/>
        <end position="168"/>
    </location>
</feature>
<feature type="transmembrane region" description="Helical" evidence="6">
    <location>
        <begin position="38"/>
        <end position="63"/>
    </location>
</feature>
<dbReference type="InterPro" id="IPR036259">
    <property type="entry name" value="MFS_trans_sf"/>
</dbReference>
<accession>A0A0J1FQM1</accession>
<proteinExistence type="predicted"/>
<dbReference type="GO" id="GO:0033228">
    <property type="term" value="P:cysteine export across plasma membrane"/>
    <property type="evidence" value="ECO:0007669"/>
    <property type="project" value="TreeGrafter"/>
</dbReference>
<evidence type="ECO:0000313" key="8">
    <source>
        <dbReference type="Proteomes" id="UP000036356"/>
    </source>
</evidence>
<protein>
    <submittedName>
        <fullName evidence="7">Cysteine/O-acetylserine efflux protein</fullName>
    </submittedName>
</protein>
<dbReference type="PANTHER" id="PTHR30086:SF20">
    <property type="entry name" value="ARGININE EXPORTER PROTEIN ARGO-RELATED"/>
    <property type="match status" value="1"/>
</dbReference>
<keyword evidence="4 6" id="KW-1133">Transmembrane helix</keyword>
<keyword evidence="2" id="KW-1003">Cell membrane</keyword>
<feature type="transmembrane region" description="Helical" evidence="6">
    <location>
        <begin position="180"/>
        <end position="198"/>
    </location>
</feature>
<comment type="subcellular location">
    <subcellularLocation>
        <location evidence="1">Cell membrane</location>
        <topology evidence="1">Multi-pass membrane protein</topology>
    </subcellularLocation>
</comment>
<evidence type="ECO:0000256" key="2">
    <source>
        <dbReference type="ARBA" id="ARBA00022475"/>
    </source>
</evidence>
<evidence type="ECO:0000256" key="4">
    <source>
        <dbReference type="ARBA" id="ARBA00022989"/>
    </source>
</evidence>
<evidence type="ECO:0000256" key="5">
    <source>
        <dbReference type="ARBA" id="ARBA00023136"/>
    </source>
</evidence>
<keyword evidence="5 6" id="KW-0472">Membrane</keyword>
<dbReference type="PATRIC" id="fig|476652.3.peg.2522"/>
<dbReference type="Proteomes" id="UP000036356">
    <property type="component" value="Unassembled WGS sequence"/>
</dbReference>
<name>A0A0J1FQM1_9FIRM</name>
<dbReference type="PANTHER" id="PTHR30086">
    <property type="entry name" value="ARGININE EXPORTER PROTEIN ARGO"/>
    <property type="match status" value="1"/>
</dbReference>
<keyword evidence="8" id="KW-1185">Reference proteome</keyword>
<feature type="transmembrane region" description="Helical" evidence="6">
    <location>
        <begin position="114"/>
        <end position="136"/>
    </location>
</feature>
<keyword evidence="3 6" id="KW-0812">Transmembrane</keyword>
<sequence length="200" mass="22426">MPNFTAFLSYVVITTFTPGPNNIMSMSNASRYGFKKSIFFNIGIFFGFFTIIALCSTFSVTLFRLLPSIKPIMAFIGAVYILWLAWKTYKSDHHSEGNSDSNDKKKTNTFQAGFLLQFVNPKVILYGITTVSTFIVPYYRSVVVLAIFSAILASVGFIATCCWSLFGSVFQKLLVQNQKIINIVMALLLLYCAISLFLET</sequence>
<comment type="caution">
    <text evidence="7">The sequence shown here is derived from an EMBL/GenBank/DDBJ whole genome shotgun (WGS) entry which is preliminary data.</text>
</comment>
<dbReference type="AlphaFoldDB" id="A0A0J1FQM1"/>
<gene>
    <name evidence="7" type="primary">eamB_2</name>
    <name evidence="7" type="ORF">DEAC_c24240</name>
</gene>
<dbReference type="RefSeq" id="WP_047810257.1">
    <property type="nucleotide sequence ID" value="NZ_LDZY01000007.1"/>
</dbReference>
<dbReference type="STRING" id="476652.DEAC_c24240"/>
<dbReference type="EMBL" id="LDZY01000007">
    <property type="protein sequence ID" value="KLU65794.1"/>
    <property type="molecule type" value="Genomic_DNA"/>
</dbReference>
<dbReference type="Pfam" id="PF01810">
    <property type="entry name" value="LysE"/>
    <property type="match status" value="1"/>
</dbReference>
<organism evidence="7 8">
    <name type="scientific">Desulfosporosinus acididurans</name>
    <dbReference type="NCBI Taxonomy" id="476652"/>
    <lineage>
        <taxon>Bacteria</taxon>
        <taxon>Bacillati</taxon>
        <taxon>Bacillota</taxon>
        <taxon>Clostridia</taxon>
        <taxon>Eubacteriales</taxon>
        <taxon>Desulfitobacteriaceae</taxon>
        <taxon>Desulfosporosinus</taxon>
    </lineage>
</organism>
<feature type="transmembrane region" description="Helical" evidence="6">
    <location>
        <begin position="69"/>
        <end position="86"/>
    </location>
</feature>